<name>A0ABV9QUB4_9GAMM</name>
<proteinExistence type="predicted"/>
<evidence type="ECO:0000259" key="1">
    <source>
        <dbReference type="PROSITE" id="PS50987"/>
    </source>
</evidence>
<dbReference type="PRINTS" id="PR00778">
    <property type="entry name" value="HTHARSR"/>
</dbReference>
<organism evidence="2 3">
    <name type="scientific">Dokdonella ginsengisoli</name>
    <dbReference type="NCBI Taxonomy" id="363846"/>
    <lineage>
        <taxon>Bacteria</taxon>
        <taxon>Pseudomonadati</taxon>
        <taxon>Pseudomonadota</taxon>
        <taxon>Gammaproteobacteria</taxon>
        <taxon>Lysobacterales</taxon>
        <taxon>Rhodanobacteraceae</taxon>
        <taxon>Dokdonella</taxon>
    </lineage>
</organism>
<dbReference type="CDD" id="cd00090">
    <property type="entry name" value="HTH_ARSR"/>
    <property type="match status" value="1"/>
</dbReference>
<dbReference type="EMBL" id="JBHSHD010000006">
    <property type="protein sequence ID" value="MFC4820029.1"/>
    <property type="molecule type" value="Genomic_DNA"/>
</dbReference>
<accession>A0ABV9QUB4</accession>
<dbReference type="Pfam" id="PF12840">
    <property type="entry name" value="HTH_20"/>
    <property type="match status" value="1"/>
</dbReference>
<dbReference type="InterPro" id="IPR052543">
    <property type="entry name" value="HTH_Metal-responsive_Reg"/>
</dbReference>
<dbReference type="SUPFAM" id="SSF46785">
    <property type="entry name" value="Winged helix' DNA-binding domain"/>
    <property type="match status" value="1"/>
</dbReference>
<dbReference type="PROSITE" id="PS50987">
    <property type="entry name" value="HTH_ARSR_2"/>
    <property type="match status" value="1"/>
</dbReference>
<dbReference type="Proteomes" id="UP001595886">
    <property type="component" value="Unassembled WGS sequence"/>
</dbReference>
<dbReference type="InterPro" id="IPR001845">
    <property type="entry name" value="HTH_ArsR_DNA-bd_dom"/>
</dbReference>
<dbReference type="InterPro" id="IPR036390">
    <property type="entry name" value="WH_DNA-bd_sf"/>
</dbReference>
<evidence type="ECO:0000313" key="3">
    <source>
        <dbReference type="Proteomes" id="UP001595886"/>
    </source>
</evidence>
<dbReference type="SMART" id="SM00418">
    <property type="entry name" value="HTH_ARSR"/>
    <property type="match status" value="1"/>
</dbReference>
<dbReference type="Gene3D" id="1.10.10.10">
    <property type="entry name" value="Winged helix-like DNA-binding domain superfamily/Winged helix DNA-binding domain"/>
    <property type="match status" value="1"/>
</dbReference>
<dbReference type="InterPro" id="IPR011991">
    <property type="entry name" value="ArsR-like_HTH"/>
</dbReference>
<evidence type="ECO:0000313" key="2">
    <source>
        <dbReference type="EMBL" id="MFC4820029.1"/>
    </source>
</evidence>
<sequence length="233" mass="25154">MSSGSPLTQFQLAETGALFADPARAAILLALIDGSARPASELAALAGVSAPTASEHLRRLVEGGLLAVLAQGRHRYYRLAGEDVAHLLETLVVLRSAPRQAVRVAQAEPALAYARTCYGHLAGRLGVALFERLRDACDVQLEADSLSLTRQGAQRLHDAGLLDAGEDLGRLRGRSCLDWTERRFHLAGPLGCELTRRLLERRWLRRVEGSRSLALSAAGRAGLRALRIELAAR</sequence>
<dbReference type="InterPro" id="IPR036388">
    <property type="entry name" value="WH-like_DNA-bd_sf"/>
</dbReference>
<dbReference type="RefSeq" id="WP_380019848.1">
    <property type="nucleotide sequence ID" value="NZ_JBHSHD010000006.1"/>
</dbReference>
<dbReference type="NCBIfam" id="NF033788">
    <property type="entry name" value="HTH_metalloreg"/>
    <property type="match status" value="1"/>
</dbReference>
<reference evidence="3" key="1">
    <citation type="journal article" date="2019" name="Int. J. Syst. Evol. Microbiol.">
        <title>The Global Catalogue of Microorganisms (GCM) 10K type strain sequencing project: providing services to taxonomists for standard genome sequencing and annotation.</title>
        <authorList>
            <consortium name="The Broad Institute Genomics Platform"/>
            <consortium name="The Broad Institute Genome Sequencing Center for Infectious Disease"/>
            <person name="Wu L."/>
            <person name="Ma J."/>
        </authorList>
    </citation>
    <scope>NUCLEOTIDE SEQUENCE [LARGE SCALE GENOMIC DNA]</scope>
    <source>
        <strain evidence="3">CCUG 30340</strain>
    </source>
</reference>
<protein>
    <submittedName>
        <fullName evidence="2">ArsR/SmtB family transcription factor</fullName>
    </submittedName>
</protein>
<gene>
    <name evidence="2" type="ORF">ACFO6Q_06830</name>
</gene>
<dbReference type="PANTHER" id="PTHR39168">
    <property type="entry name" value="TRANSCRIPTIONAL REGULATOR-RELATED"/>
    <property type="match status" value="1"/>
</dbReference>
<feature type="domain" description="HTH arsR-type" evidence="1">
    <location>
        <begin position="4"/>
        <end position="99"/>
    </location>
</feature>
<dbReference type="PANTHER" id="PTHR39168:SF1">
    <property type="entry name" value="TRANSCRIPTIONAL REGULATORY PROTEIN"/>
    <property type="match status" value="1"/>
</dbReference>
<keyword evidence="3" id="KW-1185">Reference proteome</keyword>
<comment type="caution">
    <text evidence="2">The sequence shown here is derived from an EMBL/GenBank/DDBJ whole genome shotgun (WGS) entry which is preliminary data.</text>
</comment>